<evidence type="ECO:0008006" key="3">
    <source>
        <dbReference type="Google" id="ProtNLM"/>
    </source>
</evidence>
<organism evidence="2">
    <name type="scientific">marine sediment metagenome</name>
    <dbReference type="NCBI Taxonomy" id="412755"/>
    <lineage>
        <taxon>unclassified sequences</taxon>
        <taxon>metagenomes</taxon>
        <taxon>ecological metagenomes</taxon>
    </lineage>
</organism>
<feature type="compositionally biased region" description="Low complexity" evidence="1">
    <location>
        <begin position="1"/>
        <end position="12"/>
    </location>
</feature>
<comment type="caution">
    <text evidence="2">The sequence shown here is derived from an EMBL/GenBank/DDBJ whole genome shotgun (WGS) entry which is preliminary data.</text>
</comment>
<reference evidence="2" key="1">
    <citation type="journal article" date="2015" name="Nature">
        <title>Complex archaea that bridge the gap between prokaryotes and eukaryotes.</title>
        <authorList>
            <person name="Spang A."/>
            <person name="Saw J.H."/>
            <person name="Jorgensen S.L."/>
            <person name="Zaremba-Niedzwiedzka K."/>
            <person name="Martijn J."/>
            <person name="Lind A.E."/>
            <person name="van Eijk R."/>
            <person name="Schleper C."/>
            <person name="Guy L."/>
            <person name="Ettema T.J."/>
        </authorList>
    </citation>
    <scope>NUCLEOTIDE SEQUENCE</scope>
</reference>
<dbReference type="EMBL" id="LAZR01067458">
    <property type="protein sequence ID" value="KKK51552.1"/>
    <property type="molecule type" value="Genomic_DNA"/>
</dbReference>
<accession>A0A0F8W4A1</accession>
<dbReference type="AlphaFoldDB" id="A0A0F8W4A1"/>
<evidence type="ECO:0000256" key="1">
    <source>
        <dbReference type="SAM" id="MobiDB-lite"/>
    </source>
</evidence>
<protein>
    <recommendedName>
        <fullName evidence="3">Phage portal protein</fullName>
    </recommendedName>
</protein>
<feature type="region of interest" description="Disordered" evidence="1">
    <location>
        <begin position="1"/>
        <end position="37"/>
    </location>
</feature>
<name>A0A0F8W4A1_9ZZZZ</name>
<proteinExistence type="predicted"/>
<evidence type="ECO:0000313" key="2">
    <source>
        <dbReference type="EMBL" id="KKK51552.1"/>
    </source>
</evidence>
<gene>
    <name evidence="2" type="ORF">LCGC14_3113800</name>
</gene>
<sequence length="225" mass="25682">MTNTNFSKTTTTDLQSGVPDYAQDSKETDGNFSQKENKWTNPDAAKYYGFYYGVGEYRAALNAFATWAVGQGYTVDNVKDKVILDHIRGWGEDTFLSIIWNMIVVKKFNGDSYAEVIRNEKGTLINLKVLDPRRMAHISNKQGVLDHYEYSQSDGTAKKLKPLQVLHFCNKRVLDEPHGTAETSAVEWVIEKIQQAREDFARLMHVSSVRILYVDENDTTKQNKI</sequence>